<evidence type="ECO:0000256" key="1">
    <source>
        <dbReference type="ARBA" id="ARBA00003238"/>
    </source>
</evidence>
<reference evidence="3" key="2">
    <citation type="submission" date="2013-08" db="EMBL/GenBank/DDBJ databases">
        <title>Draft genome sequence of Anaerofustis stercorihominis (DSM 17244).</title>
        <authorList>
            <person name="Sudarsanam P."/>
            <person name="Ley R."/>
            <person name="Guruge J."/>
            <person name="Turnbaugh P.J."/>
            <person name="Mahowald M."/>
            <person name="Liep D."/>
            <person name="Gordon J."/>
        </authorList>
    </citation>
    <scope>NUCLEOTIDE SEQUENCE</scope>
    <source>
        <strain evidence="3">DSM 17244</strain>
    </source>
</reference>
<dbReference type="Proteomes" id="UP000005178">
    <property type="component" value="Unassembled WGS sequence"/>
</dbReference>
<dbReference type="Gene3D" id="3.40.50.10440">
    <property type="entry name" value="Dihydroxyacetone kinase, domain 1"/>
    <property type="match status" value="1"/>
</dbReference>
<sequence>MGKDVIKMSDYMITCCSTADMSEEFFKVNDISLAYFHYILDGKTYADDLGKSIPFDKFYDMIAEGASPTTSQISPEEYVELFEPILKSGKDVLHITLSSGISGTINSANIAKDMMNKEYPERKVIVIDSLGASSGYGLLVTLAKEKQKEGLDIDELAKWVEENRLNVHHWFFSTDLTSYFRGGRISRTSAIFGTALKICPLLNMSFDGKLIPRSKYRGKKRVIEEIVKRMEEHAVGGLDYSGKCYISHSNCIDDAKSVAEKIESKFSCLDGKVIINSVGTTIGSHTGPGTVALFFVGDKRED</sequence>
<gene>
    <name evidence="3" type="ORF">ANASTE_00012</name>
</gene>
<comment type="function">
    <text evidence="1">May bind long-chain fatty acids, such as palmitate, and may play a role in lipid transport or fatty acid metabolism.</text>
</comment>
<evidence type="ECO:0000256" key="2">
    <source>
        <dbReference type="ARBA" id="ARBA00023121"/>
    </source>
</evidence>
<dbReference type="InterPro" id="IPR050270">
    <property type="entry name" value="DegV_domain_contain"/>
</dbReference>
<evidence type="ECO:0000313" key="4">
    <source>
        <dbReference type="Proteomes" id="UP000005178"/>
    </source>
</evidence>
<accession>B1C5M4</accession>
<reference evidence="3" key="1">
    <citation type="submission" date="2008-01" db="EMBL/GenBank/DDBJ databases">
        <authorList>
            <person name="Fulton L."/>
            <person name="Clifton S."/>
            <person name="Fulton B."/>
            <person name="Xu J."/>
            <person name="Minx P."/>
            <person name="Pepin K.H."/>
            <person name="Johnson M."/>
            <person name="Thiruvilangam P."/>
            <person name="Bhonagiri V."/>
            <person name="Nash W.E."/>
            <person name="Mardis E.R."/>
            <person name="Wilson R.K."/>
        </authorList>
    </citation>
    <scope>NUCLEOTIDE SEQUENCE [LARGE SCALE GENOMIC DNA]</scope>
    <source>
        <strain evidence="3">DSM 17244</strain>
    </source>
</reference>
<dbReference type="PROSITE" id="PS51482">
    <property type="entry name" value="DEGV"/>
    <property type="match status" value="1"/>
</dbReference>
<dbReference type="Pfam" id="PF02645">
    <property type="entry name" value="DegV"/>
    <property type="match status" value="1"/>
</dbReference>
<evidence type="ECO:0000313" key="3">
    <source>
        <dbReference type="EMBL" id="EDS73656.1"/>
    </source>
</evidence>
<dbReference type="EMBL" id="ABIL02000001">
    <property type="protein sequence ID" value="EDS73656.1"/>
    <property type="molecule type" value="Genomic_DNA"/>
</dbReference>
<dbReference type="GO" id="GO:0008289">
    <property type="term" value="F:lipid binding"/>
    <property type="evidence" value="ECO:0007669"/>
    <property type="project" value="UniProtKB-KW"/>
</dbReference>
<proteinExistence type="predicted"/>
<dbReference type="InterPro" id="IPR043168">
    <property type="entry name" value="DegV_C"/>
</dbReference>
<keyword evidence="2" id="KW-0446">Lipid-binding</keyword>
<protein>
    <submittedName>
        <fullName evidence="3">EDD domain protein, DegV family</fullName>
    </submittedName>
</protein>
<dbReference type="HOGENOM" id="CLU_048251_4_1_9"/>
<dbReference type="SUPFAM" id="SSF82549">
    <property type="entry name" value="DAK1/DegV-like"/>
    <property type="match status" value="1"/>
</dbReference>
<dbReference type="STRING" id="445971.ANASTE_00012"/>
<dbReference type="NCBIfam" id="TIGR00762">
    <property type="entry name" value="DegV"/>
    <property type="match status" value="1"/>
</dbReference>
<dbReference type="Gene3D" id="3.30.1180.10">
    <property type="match status" value="1"/>
</dbReference>
<comment type="caution">
    <text evidence="3">The sequence shown here is derived from an EMBL/GenBank/DDBJ whole genome shotgun (WGS) entry which is preliminary data.</text>
</comment>
<dbReference type="Gene3D" id="2.20.28.50">
    <property type="entry name" value="degv family protein"/>
    <property type="match status" value="1"/>
</dbReference>
<dbReference type="eggNOG" id="COG1307">
    <property type="taxonomic scope" value="Bacteria"/>
</dbReference>
<dbReference type="PANTHER" id="PTHR33434">
    <property type="entry name" value="DEGV DOMAIN-CONTAINING PROTEIN DR_1986-RELATED"/>
    <property type="match status" value="1"/>
</dbReference>
<organism evidence="3 4">
    <name type="scientific">Anaerofustis stercorihominis DSM 17244</name>
    <dbReference type="NCBI Taxonomy" id="445971"/>
    <lineage>
        <taxon>Bacteria</taxon>
        <taxon>Bacillati</taxon>
        <taxon>Bacillota</taxon>
        <taxon>Clostridia</taxon>
        <taxon>Eubacteriales</taxon>
        <taxon>Eubacteriaceae</taxon>
        <taxon>Anaerofustis</taxon>
    </lineage>
</organism>
<dbReference type="InterPro" id="IPR003797">
    <property type="entry name" value="DegV"/>
</dbReference>
<dbReference type="AlphaFoldDB" id="B1C5M4"/>
<keyword evidence="4" id="KW-1185">Reference proteome</keyword>
<dbReference type="PANTHER" id="PTHR33434:SF3">
    <property type="entry name" value="DEGV DOMAIN-CONTAINING PROTEIN YITS"/>
    <property type="match status" value="1"/>
</dbReference>
<name>B1C5M4_9FIRM</name>